<evidence type="ECO:0000313" key="2">
    <source>
        <dbReference type="Proteomes" id="UP001152561"/>
    </source>
</evidence>
<accession>A0A9Q1RG32</accession>
<dbReference type="AlphaFoldDB" id="A0A9Q1RG32"/>
<evidence type="ECO:0000313" key="1">
    <source>
        <dbReference type="EMBL" id="KAJ8558223.1"/>
    </source>
</evidence>
<sequence length="87" mass="9903">MQLIYREWVNSDAFETVGKIETETPNSQFAQEAAKIFDDKISEQQKLKLLKRIATVKDNGTVEFDIPGDVESRVLGVESQSVRNESR</sequence>
<protein>
    <submittedName>
        <fullName evidence="1">Uncharacterized protein</fullName>
    </submittedName>
</protein>
<dbReference type="Proteomes" id="UP001152561">
    <property type="component" value="Unassembled WGS sequence"/>
</dbReference>
<dbReference type="EMBL" id="JAJAGQ010000007">
    <property type="protein sequence ID" value="KAJ8558223.1"/>
    <property type="molecule type" value="Genomic_DNA"/>
</dbReference>
<name>A0A9Q1RG32_9SOLA</name>
<comment type="caution">
    <text evidence="1">The sequence shown here is derived from an EMBL/GenBank/DDBJ whole genome shotgun (WGS) entry which is preliminary data.</text>
</comment>
<organism evidence="1 2">
    <name type="scientific">Anisodus acutangulus</name>
    <dbReference type="NCBI Taxonomy" id="402998"/>
    <lineage>
        <taxon>Eukaryota</taxon>
        <taxon>Viridiplantae</taxon>
        <taxon>Streptophyta</taxon>
        <taxon>Embryophyta</taxon>
        <taxon>Tracheophyta</taxon>
        <taxon>Spermatophyta</taxon>
        <taxon>Magnoliopsida</taxon>
        <taxon>eudicotyledons</taxon>
        <taxon>Gunneridae</taxon>
        <taxon>Pentapetalae</taxon>
        <taxon>asterids</taxon>
        <taxon>lamiids</taxon>
        <taxon>Solanales</taxon>
        <taxon>Solanaceae</taxon>
        <taxon>Solanoideae</taxon>
        <taxon>Hyoscyameae</taxon>
        <taxon>Anisodus</taxon>
    </lineage>
</organism>
<keyword evidence="2" id="KW-1185">Reference proteome</keyword>
<proteinExistence type="predicted"/>
<gene>
    <name evidence="1" type="ORF">K7X08_004989</name>
</gene>
<reference evidence="2" key="1">
    <citation type="journal article" date="2023" name="Proc. Natl. Acad. Sci. U.S.A.">
        <title>Genomic and structural basis for evolution of tropane alkaloid biosynthesis.</title>
        <authorList>
            <person name="Wanga Y.-J."/>
            <person name="Taina T."/>
            <person name="Yua J.-Y."/>
            <person name="Lia J."/>
            <person name="Xua B."/>
            <person name="Chenc J."/>
            <person name="D'Auriad J.C."/>
            <person name="Huanga J.-P."/>
            <person name="Huanga S.-X."/>
        </authorList>
    </citation>
    <scope>NUCLEOTIDE SEQUENCE [LARGE SCALE GENOMIC DNA]</scope>
    <source>
        <strain evidence="2">cv. KIB-2019</strain>
    </source>
</reference>
<dbReference type="OrthoDB" id="5835829at2759"/>